<reference evidence="1" key="1">
    <citation type="submission" date="2021-12" db="EMBL/GenBank/DDBJ databases">
        <title>Prjna785345.</title>
        <authorList>
            <person name="Rujirawat T."/>
            <person name="Krajaejun T."/>
        </authorList>
    </citation>
    <scope>NUCLEOTIDE SEQUENCE</scope>
    <source>
        <strain evidence="1">Pi057C3</strain>
    </source>
</reference>
<evidence type="ECO:0000313" key="1">
    <source>
        <dbReference type="EMBL" id="KAJ0401126.1"/>
    </source>
</evidence>
<sequence>MWEAAFCWVDQRNRGVELTPLPIEVYERGPTDIRAYFKSHNEVSKAPPIGPNNASPTLEVSSTHTSYRCKVCVVGPSTWGKTSFIKGFTNGQATLEDADTRTVGIDLFSWSFDTAAETDSPQRYNVTLWDFAGQDEYQSAHSLFFSRRTVYLKELFPLIQNEGRIKHKLIERLEMWKDVAPETMVQLKELLWHFQLAYPHTSDGGMKWDSDVVIPLYWKRENADASPPSVTGTSLMWEYVFRVYLPDNLFEKLCVQNYAISASCNRQHTREWYRLSREGAFDVLVHKHMVSIEGDSFLAVAISVSAVSTEMAWRELVMFCMSMERLLETYPGLWVSRTVLSPQGRRYDVDELLHERMEPDRVSATTGSSPSSLDALLPPDMSWYTQRRWREQTFARVVTTPDESMLQQVRDGLQMVLHGQERIETKMVTGFEATAASQKQTRNALMNMISSATNKRLFSALWTLEIDPHKLTKTMTLRMRILSDLSGVCYHELLCITVGDATVAKYGGYIQTGLSIFSCVVPDFFGKGVVDMIAGECQKHIERAMAVHNLTLSPDATLALFVDLLRIVCSERGREVDPLQISELSGLECGYIPATGDYVWAHHDELLNRSVDIQLAHKSSADVAIPNAVSPVDTKTPAQASGAGIGIDLADSSAQVSSCVELSVLPPLQPASSSVQNAIPSPTPQYLSLQIVEVRRLRNG</sequence>
<dbReference type="AlphaFoldDB" id="A0AAD5M3P1"/>
<organism evidence="1 2">
    <name type="scientific">Pythium insidiosum</name>
    <name type="common">Pythiosis disease agent</name>
    <dbReference type="NCBI Taxonomy" id="114742"/>
    <lineage>
        <taxon>Eukaryota</taxon>
        <taxon>Sar</taxon>
        <taxon>Stramenopiles</taxon>
        <taxon>Oomycota</taxon>
        <taxon>Peronosporomycetes</taxon>
        <taxon>Pythiales</taxon>
        <taxon>Pythiaceae</taxon>
        <taxon>Pythium</taxon>
    </lineage>
</organism>
<dbReference type="Pfam" id="PF08477">
    <property type="entry name" value="Roc"/>
    <property type="match status" value="1"/>
</dbReference>
<proteinExistence type="predicted"/>
<dbReference type="Proteomes" id="UP001209570">
    <property type="component" value="Unassembled WGS sequence"/>
</dbReference>
<keyword evidence="2" id="KW-1185">Reference proteome</keyword>
<dbReference type="Gene3D" id="3.30.70.1390">
    <property type="entry name" value="ROC domain from the Parkinson's disease-associated leucine-rich repeat kinase 2"/>
    <property type="match status" value="1"/>
</dbReference>
<dbReference type="EMBL" id="JAKCXM010000136">
    <property type="protein sequence ID" value="KAJ0401126.1"/>
    <property type="molecule type" value="Genomic_DNA"/>
</dbReference>
<dbReference type="InterPro" id="IPR027417">
    <property type="entry name" value="P-loop_NTPase"/>
</dbReference>
<gene>
    <name evidence="1" type="ORF">P43SY_007217</name>
</gene>
<evidence type="ECO:0000313" key="2">
    <source>
        <dbReference type="Proteomes" id="UP001209570"/>
    </source>
</evidence>
<name>A0AAD5M3P1_PYTIN</name>
<protein>
    <submittedName>
        <fullName evidence="1">Uncharacterized protein</fullName>
    </submittedName>
</protein>
<accession>A0AAD5M3P1</accession>
<dbReference type="SUPFAM" id="SSF52540">
    <property type="entry name" value="P-loop containing nucleoside triphosphate hydrolases"/>
    <property type="match status" value="1"/>
</dbReference>
<comment type="caution">
    <text evidence="1">The sequence shown here is derived from an EMBL/GenBank/DDBJ whole genome shotgun (WGS) entry which is preliminary data.</text>
</comment>